<dbReference type="GeneID" id="63792119"/>
<comment type="caution">
    <text evidence="2">The sequence shown here is derived from an EMBL/GenBank/DDBJ whole genome shotgun (WGS) entry which is preliminary data.</text>
</comment>
<keyword evidence="3" id="KW-1185">Reference proteome</keyword>
<evidence type="ECO:0000313" key="2">
    <source>
        <dbReference type="EMBL" id="RAO66891.1"/>
    </source>
</evidence>
<reference evidence="2 3" key="1">
    <citation type="journal article" date="2017" name="Biotechnol. Biofuels">
        <title>Differential beta-glucosidase expression as a function of carbon source availability in Talaromyces amestolkiae: a genomic and proteomic approach.</title>
        <authorList>
            <person name="de Eugenio L.I."/>
            <person name="Mendez-Liter J.A."/>
            <person name="Nieto-Dominguez M."/>
            <person name="Alonso L."/>
            <person name="Gil-Munoz J."/>
            <person name="Barriuso J."/>
            <person name="Prieto A."/>
            <person name="Martinez M.J."/>
        </authorList>
    </citation>
    <scope>NUCLEOTIDE SEQUENCE [LARGE SCALE GENOMIC DNA]</scope>
    <source>
        <strain evidence="2 3">CIB</strain>
    </source>
</reference>
<protein>
    <submittedName>
        <fullName evidence="2">Uncharacterized protein</fullName>
    </submittedName>
</protein>
<dbReference type="InterPro" id="IPR000560">
    <property type="entry name" value="His_Pase_clade-2"/>
</dbReference>
<dbReference type="STRING" id="1196081.A0A364KTS6"/>
<dbReference type="OrthoDB" id="4227402at2759"/>
<proteinExistence type="predicted"/>
<dbReference type="EMBL" id="MIKG01000004">
    <property type="protein sequence ID" value="RAO66891.1"/>
    <property type="molecule type" value="Genomic_DNA"/>
</dbReference>
<evidence type="ECO:0000256" key="1">
    <source>
        <dbReference type="SAM" id="MobiDB-lite"/>
    </source>
</evidence>
<feature type="region of interest" description="Disordered" evidence="1">
    <location>
        <begin position="534"/>
        <end position="562"/>
    </location>
</feature>
<feature type="compositionally biased region" description="Basic and acidic residues" evidence="1">
    <location>
        <begin position="329"/>
        <end position="340"/>
    </location>
</feature>
<dbReference type="InterPro" id="IPR029033">
    <property type="entry name" value="His_PPase_superfam"/>
</dbReference>
<name>A0A364KTS6_TALAM</name>
<feature type="compositionally biased region" description="Basic residues" evidence="1">
    <location>
        <begin position="469"/>
        <end position="478"/>
    </location>
</feature>
<feature type="region of interest" description="Disordered" evidence="1">
    <location>
        <begin position="329"/>
        <end position="356"/>
    </location>
</feature>
<dbReference type="SUPFAM" id="SSF53254">
    <property type="entry name" value="Phosphoglycerate mutase-like"/>
    <property type="match status" value="1"/>
</dbReference>
<dbReference type="Pfam" id="PF00328">
    <property type="entry name" value="His_Phos_2"/>
    <property type="match status" value="1"/>
</dbReference>
<feature type="region of interest" description="Disordered" evidence="1">
    <location>
        <begin position="419"/>
        <end position="449"/>
    </location>
</feature>
<feature type="compositionally biased region" description="Acidic residues" evidence="1">
    <location>
        <begin position="419"/>
        <end position="440"/>
    </location>
</feature>
<evidence type="ECO:0000313" key="3">
    <source>
        <dbReference type="Proteomes" id="UP000249363"/>
    </source>
</evidence>
<accession>A0A364KTS6</accession>
<organism evidence="2 3">
    <name type="scientific">Talaromyces amestolkiae</name>
    <dbReference type="NCBI Taxonomy" id="1196081"/>
    <lineage>
        <taxon>Eukaryota</taxon>
        <taxon>Fungi</taxon>
        <taxon>Dikarya</taxon>
        <taxon>Ascomycota</taxon>
        <taxon>Pezizomycotina</taxon>
        <taxon>Eurotiomycetes</taxon>
        <taxon>Eurotiomycetidae</taxon>
        <taxon>Eurotiales</taxon>
        <taxon>Trichocomaceae</taxon>
        <taxon>Talaromyces</taxon>
        <taxon>Talaromyces sect. Talaromyces</taxon>
    </lineage>
</organism>
<gene>
    <name evidence="2" type="ORF">BHQ10_002903</name>
</gene>
<feature type="region of interest" description="Disordered" evidence="1">
    <location>
        <begin position="463"/>
        <end position="506"/>
    </location>
</feature>
<dbReference type="RefSeq" id="XP_040731407.1">
    <property type="nucleotide sequence ID" value="XM_040875100.1"/>
</dbReference>
<dbReference type="Gene3D" id="3.40.50.1240">
    <property type="entry name" value="Phosphoglycerate mutase-like"/>
    <property type="match status" value="1"/>
</dbReference>
<dbReference type="Proteomes" id="UP000249363">
    <property type="component" value="Unassembled WGS sequence"/>
</dbReference>
<sequence>MVYKLVFRRRLVELSKCICERYPTQTAGNRHLALVERLKALNIPLNGSLSFFNDGWNYLTDNPDRDFEQLTSTGPYAGTLGSFTTGVRFRTRDSKRVVDTARYFAAGLFGISSDWNENDIAEVDVIPESVDRGSDTLTPGDTCLRYIEDTEFGHDYGRNMLTRFQNVYIPPIARRLVDEEGDQAVGGFTDLEVYSMQEMSTIFFFHLSEMTTLFAMTDEEYAELLEYEVVTGEAPQYYIDPRRLGDYLDLTNIDLNKIAESEYPVEQDDSHESVRAGSVRIKSEPLSEEGITAARTDSVEVKEEELSEDGVGEVEWVDVLPPMAKSSEIKQEIQRDRESEYIPTPPRATTPPATTPWTIAEGSFAYYPPSPPTTEPMDEDEDEYEEETVFSNAARDLQCRILHIDKDHRAEIDDIEMPDAEEETEEVDTDTEMDGLEETAEEKTPMDCTPDRMSLERALLHPDTTSKLKTARCRRSPVYRRNPSNGSLSSIGSSSSRCSPRCTQSQKKDEFRETLHKIREFSVDRVAVQASPFGRRTRSPSDFVDRNYPYKSSPTPVKTHQAVKRRHKVGKTRWFQRIDTLVNAAACISALDPVYFPVVRFEASAVVELAS</sequence>
<feature type="compositionally biased region" description="Low complexity" evidence="1">
    <location>
        <begin position="482"/>
        <end position="505"/>
    </location>
</feature>
<dbReference type="AlphaFoldDB" id="A0A364KTS6"/>